<name>A0A9W7CE64_9STRA</name>
<organism evidence="1 2">
    <name type="scientific">Triparma retinervis</name>
    <dbReference type="NCBI Taxonomy" id="2557542"/>
    <lineage>
        <taxon>Eukaryota</taxon>
        <taxon>Sar</taxon>
        <taxon>Stramenopiles</taxon>
        <taxon>Ochrophyta</taxon>
        <taxon>Bolidophyceae</taxon>
        <taxon>Parmales</taxon>
        <taxon>Triparmaceae</taxon>
        <taxon>Triparma</taxon>
    </lineage>
</organism>
<accession>A0A9W7CE64</accession>
<gene>
    <name evidence="1" type="ORF">TrRE_jg3986</name>
</gene>
<dbReference type="Proteomes" id="UP001165082">
    <property type="component" value="Unassembled WGS sequence"/>
</dbReference>
<keyword evidence="2" id="KW-1185">Reference proteome</keyword>
<comment type="caution">
    <text evidence="1">The sequence shown here is derived from an EMBL/GenBank/DDBJ whole genome shotgun (WGS) entry which is preliminary data.</text>
</comment>
<feature type="non-terminal residue" evidence="1">
    <location>
        <position position="1"/>
    </location>
</feature>
<sequence length="71" mass="8215">VDLRALEEEGNDGVVMYLYGRTEERIELRIVRKEGGGEGEVSLIEREKTKEERSEFGRTMKVRVAVKEEDD</sequence>
<proteinExistence type="predicted"/>
<dbReference type="AlphaFoldDB" id="A0A9W7CE64"/>
<protein>
    <submittedName>
        <fullName evidence="1">Uncharacterized protein</fullName>
    </submittedName>
</protein>
<dbReference type="EMBL" id="BRXZ01000060">
    <property type="protein sequence ID" value="GMI04080.1"/>
    <property type="molecule type" value="Genomic_DNA"/>
</dbReference>
<evidence type="ECO:0000313" key="1">
    <source>
        <dbReference type="EMBL" id="GMI04080.1"/>
    </source>
</evidence>
<reference evidence="1" key="1">
    <citation type="submission" date="2022-07" db="EMBL/GenBank/DDBJ databases">
        <title>Genome analysis of Parmales, a sister group of diatoms, reveals the evolutionary specialization of diatoms from phago-mixotrophs to photoautotrophs.</title>
        <authorList>
            <person name="Ban H."/>
            <person name="Sato S."/>
            <person name="Yoshikawa S."/>
            <person name="Kazumasa Y."/>
            <person name="Nakamura Y."/>
            <person name="Ichinomiya M."/>
            <person name="Saitoh K."/>
            <person name="Sato N."/>
            <person name="Blanc-Mathieu R."/>
            <person name="Endo H."/>
            <person name="Kuwata A."/>
            <person name="Ogata H."/>
        </authorList>
    </citation>
    <scope>NUCLEOTIDE SEQUENCE</scope>
</reference>
<evidence type="ECO:0000313" key="2">
    <source>
        <dbReference type="Proteomes" id="UP001165082"/>
    </source>
</evidence>